<sequence precursor="true">MTRMFRIACVSIVIPASILFTSITTQAQQELAEKPTPPVDRLALLGEVYRGPVIVTPTTSNQPVPFSISTMSGDLVPPFAAHPLLEETQPTSAEEKVKFEKRSPSDVDDSEKVESIDDCCRELTEMIAGNLESEISLDAKKRMIETALKMVAQNVALKAEAKITKLKAEHALEMARMQGQMSQMRSMSNAAEQINQVAGPLNQMLQKNYQQAVAMNLGNQQLAQALAQLGYQGLENNSRLARNNRQRIQLTTPPEQNQNQARSEGQWRFEGLADQVSRLQMQLEALDSHKTNRVERAAYNQPLQPRRQPLEPMPSRQKNQYFNDNEYQSAPQWQR</sequence>
<proteinExistence type="predicted"/>
<dbReference type="AlphaFoldDB" id="A0A5B9PEI5"/>
<evidence type="ECO:0000256" key="1">
    <source>
        <dbReference type="SAM" id="MobiDB-lite"/>
    </source>
</evidence>
<dbReference type="RefSeq" id="WP_148619037.1">
    <property type="nucleotide sequence ID" value="NZ_CP042912.1"/>
</dbReference>
<dbReference type="STRING" id="980251.GCA_001642875_00994"/>
<dbReference type="KEGG" id="mff:MFFC18_45750"/>
<evidence type="ECO:0008006" key="5">
    <source>
        <dbReference type="Google" id="ProtNLM"/>
    </source>
</evidence>
<feature type="region of interest" description="Disordered" evidence="1">
    <location>
        <begin position="86"/>
        <end position="114"/>
    </location>
</feature>
<feature type="signal peptide" evidence="2">
    <location>
        <begin position="1"/>
        <end position="27"/>
    </location>
</feature>
<reference evidence="3 4" key="1">
    <citation type="submission" date="2019-08" db="EMBL/GenBank/DDBJ databases">
        <title>Deep-cultivation of Planctomycetes and their phenomic and genomic characterization uncovers novel biology.</title>
        <authorList>
            <person name="Wiegand S."/>
            <person name="Jogler M."/>
            <person name="Boedeker C."/>
            <person name="Pinto D."/>
            <person name="Vollmers J."/>
            <person name="Rivas-Marin E."/>
            <person name="Kohn T."/>
            <person name="Peeters S.H."/>
            <person name="Heuer A."/>
            <person name="Rast P."/>
            <person name="Oberbeckmann S."/>
            <person name="Bunk B."/>
            <person name="Jeske O."/>
            <person name="Meyerdierks A."/>
            <person name="Storesund J.E."/>
            <person name="Kallscheuer N."/>
            <person name="Luecker S."/>
            <person name="Lage O.M."/>
            <person name="Pohl T."/>
            <person name="Merkel B.J."/>
            <person name="Hornburger P."/>
            <person name="Mueller R.-W."/>
            <person name="Bruemmer F."/>
            <person name="Labrenz M."/>
            <person name="Spormann A.M."/>
            <person name="Op den Camp H."/>
            <person name="Overmann J."/>
            <person name="Amann R."/>
            <person name="Jetten M.S.M."/>
            <person name="Mascher T."/>
            <person name="Medema M.H."/>
            <person name="Devos D.P."/>
            <person name="Kaster A.-K."/>
            <person name="Ovreas L."/>
            <person name="Rohde M."/>
            <person name="Galperin M.Y."/>
            <person name="Jogler C."/>
        </authorList>
    </citation>
    <scope>NUCLEOTIDE SEQUENCE [LARGE SCALE GENOMIC DNA]</scope>
    <source>
        <strain evidence="3 4">FC18</strain>
    </source>
</reference>
<evidence type="ECO:0000313" key="3">
    <source>
        <dbReference type="EMBL" id="QEG24654.1"/>
    </source>
</evidence>
<organism evidence="3 4">
    <name type="scientific">Mariniblastus fucicola</name>
    <dbReference type="NCBI Taxonomy" id="980251"/>
    <lineage>
        <taxon>Bacteria</taxon>
        <taxon>Pseudomonadati</taxon>
        <taxon>Planctomycetota</taxon>
        <taxon>Planctomycetia</taxon>
        <taxon>Pirellulales</taxon>
        <taxon>Pirellulaceae</taxon>
        <taxon>Mariniblastus</taxon>
    </lineage>
</organism>
<feature type="region of interest" description="Disordered" evidence="1">
    <location>
        <begin position="298"/>
        <end position="335"/>
    </location>
</feature>
<evidence type="ECO:0000313" key="4">
    <source>
        <dbReference type="Proteomes" id="UP000322214"/>
    </source>
</evidence>
<feature type="compositionally biased region" description="Basic and acidic residues" evidence="1">
    <location>
        <begin position="93"/>
        <end position="114"/>
    </location>
</feature>
<feature type="chain" id="PRO_5022947531" description="Secreted protein" evidence="2">
    <location>
        <begin position="28"/>
        <end position="335"/>
    </location>
</feature>
<accession>A0A5B9PEI5</accession>
<feature type="compositionally biased region" description="Polar residues" evidence="1">
    <location>
        <begin position="316"/>
        <end position="335"/>
    </location>
</feature>
<dbReference type="Proteomes" id="UP000322214">
    <property type="component" value="Chromosome"/>
</dbReference>
<keyword evidence="2" id="KW-0732">Signal</keyword>
<dbReference type="EMBL" id="CP042912">
    <property type="protein sequence ID" value="QEG24654.1"/>
    <property type="molecule type" value="Genomic_DNA"/>
</dbReference>
<protein>
    <recommendedName>
        <fullName evidence="5">Secreted protein</fullName>
    </recommendedName>
</protein>
<evidence type="ECO:0000256" key="2">
    <source>
        <dbReference type="SAM" id="SignalP"/>
    </source>
</evidence>
<keyword evidence="4" id="KW-1185">Reference proteome</keyword>
<gene>
    <name evidence="3" type="ORF">MFFC18_45750</name>
</gene>
<name>A0A5B9PEI5_9BACT</name>